<gene>
    <name evidence="1" type="ORF">Q31a_13190</name>
</gene>
<dbReference type="KEGG" id="ahel:Q31a_13190"/>
<accession>A0A518G350</accession>
<evidence type="ECO:0000313" key="2">
    <source>
        <dbReference type="Proteomes" id="UP000318017"/>
    </source>
</evidence>
<sequence>MRSFPETPFVLHVFGEQDFAMRWEACSLALTIFASLDSARTYSESIPLGKYRRVELVHLYPASLVIATMLLARERRIEMVVIEPARPTAQPIPIGQVIRYLQKRRASQLLSHPPNAVQFLGAATQTPNVS</sequence>
<proteinExistence type="predicted"/>
<organism evidence="1 2">
    <name type="scientific">Aureliella helgolandensis</name>
    <dbReference type="NCBI Taxonomy" id="2527968"/>
    <lineage>
        <taxon>Bacteria</taxon>
        <taxon>Pseudomonadati</taxon>
        <taxon>Planctomycetota</taxon>
        <taxon>Planctomycetia</taxon>
        <taxon>Pirellulales</taxon>
        <taxon>Pirellulaceae</taxon>
        <taxon>Aureliella</taxon>
    </lineage>
</organism>
<reference evidence="1 2" key="1">
    <citation type="submission" date="2019-02" db="EMBL/GenBank/DDBJ databases">
        <title>Deep-cultivation of Planctomycetes and their phenomic and genomic characterization uncovers novel biology.</title>
        <authorList>
            <person name="Wiegand S."/>
            <person name="Jogler M."/>
            <person name="Boedeker C."/>
            <person name="Pinto D."/>
            <person name="Vollmers J."/>
            <person name="Rivas-Marin E."/>
            <person name="Kohn T."/>
            <person name="Peeters S.H."/>
            <person name="Heuer A."/>
            <person name="Rast P."/>
            <person name="Oberbeckmann S."/>
            <person name="Bunk B."/>
            <person name="Jeske O."/>
            <person name="Meyerdierks A."/>
            <person name="Storesund J.E."/>
            <person name="Kallscheuer N."/>
            <person name="Luecker S."/>
            <person name="Lage O.M."/>
            <person name="Pohl T."/>
            <person name="Merkel B.J."/>
            <person name="Hornburger P."/>
            <person name="Mueller R.-W."/>
            <person name="Bruemmer F."/>
            <person name="Labrenz M."/>
            <person name="Spormann A.M."/>
            <person name="Op den Camp H."/>
            <person name="Overmann J."/>
            <person name="Amann R."/>
            <person name="Jetten M.S.M."/>
            <person name="Mascher T."/>
            <person name="Medema M.H."/>
            <person name="Devos D.P."/>
            <person name="Kaster A.-K."/>
            <person name="Ovreas L."/>
            <person name="Rohde M."/>
            <person name="Galperin M.Y."/>
            <person name="Jogler C."/>
        </authorList>
    </citation>
    <scope>NUCLEOTIDE SEQUENCE [LARGE SCALE GENOMIC DNA]</scope>
    <source>
        <strain evidence="1 2">Q31a</strain>
    </source>
</reference>
<dbReference type="AlphaFoldDB" id="A0A518G350"/>
<evidence type="ECO:0000313" key="1">
    <source>
        <dbReference type="EMBL" id="QDV23026.1"/>
    </source>
</evidence>
<keyword evidence="2" id="KW-1185">Reference proteome</keyword>
<dbReference type="EMBL" id="CP036298">
    <property type="protein sequence ID" value="QDV23026.1"/>
    <property type="molecule type" value="Genomic_DNA"/>
</dbReference>
<name>A0A518G350_9BACT</name>
<dbReference type="Proteomes" id="UP000318017">
    <property type="component" value="Chromosome"/>
</dbReference>
<protein>
    <submittedName>
        <fullName evidence="1">Uncharacterized protein</fullName>
    </submittedName>
</protein>